<dbReference type="InterPro" id="IPR016181">
    <property type="entry name" value="Acyl_CoA_acyltransferase"/>
</dbReference>
<comment type="caution">
    <text evidence="2">The sequence shown here is derived from an EMBL/GenBank/DDBJ whole genome shotgun (WGS) entry which is preliminary data.</text>
</comment>
<dbReference type="InterPro" id="IPR052523">
    <property type="entry name" value="Trichothecene_AcTrans"/>
</dbReference>
<name>A0A261Y1K3_9FUNG</name>
<dbReference type="Gene3D" id="3.40.630.30">
    <property type="match status" value="1"/>
</dbReference>
<reference evidence="2 3" key="1">
    <citation type="journal article" date="2017" name="Mycologia">
        <title>Bifiguratus adelaidae, gen. et sp. nov., a new member of Mucoromycotina in endophytic and soil-dwelling habitats.</title>
        <authorList>
            <person name="Torres-Cruz T.J."/>
            <person name="Billingsley Tobias T.L."/>
            <person name="Almatruk M."/>
            <person name="Hesse C."/>
            <person name="Kuske C.R."/>
            <person name="Desiro A."/>
            <person name="Benucci G.M."/>
            <person name="Bonito G."/>
            <person name="Stajich J.E."/>
            <person name="Dunlap C."/>
            <person name="Arnold A.E."/>
            <person name="Porras-Alfaro A."/>
        </authorList>
    </citation>
    <scope>NUCLEOTIDE SEQUENCE [LARGE SCALE GENOMIC DNA]</scope>
    <source>
        <strain evidence="2 3">AZ0501</strain>
    </source>
</reference>
<dbReference type="InterPro" id="IPR000182">
    <property type="entry name" value="GNAT_dom"/>
</dbReference>
<evidence type="ECO:0000259" key="1">
    <source>
        <dbReference type="PROSITE" id="PS51186"/>
    </source>
</evidence>
<dbReference type="PANTHER" id="PTHR42791">
    <property type="entry name" value="GNAT FAMILY ACETYLTRANSFERASE"/>
    <property type="match status" value="1"/>
</dbReference>
<evidence type="ECO:0000313" key="2">
    <source>
        <dbReference type="EMBL" id="OZJ04495.1"/>
    </source>
</evidence>
<proteinExistence type="predicted"/>
<dbReference type="PANTHER" id="PTHR42791:SF17">
    <property type="entry name" value="ACETYLTRANSFERASE, GNAT FAMILY FAMILY (AFU_ORTHOLOGUE AFUA_8G05690)"/>
    <property type="match status" value="1"/>
</dbReference>
<sequence length="213" mass="23976">MGSQNQMCRFSLASATVEDIPDITQVYLQAFGKETLSIRMFPHTPGVRKWWEEANTDELLHNPHARFLKVVDADAEGGKEKIVGYAKYVVPVDGKMKIEDVSAITWPEDSDADLCNLFFGQLDNNKKKIMGDRTYIVLELLATLPEYQGKGVGSMLLRWGCEQADRDGLQLYLDASPAGKPLYEKHGFLERAKSFIPEVQHVECHMVRSPKSA</sequence>
<accession>A0A261Y1K3</accession>
<dbReference type="CDD" id="cd04301">
    <property type="entry name" value="NAT_SF"/>
    <property type="match status" value="1"/>
</dbReference>
<protein>
    <recommendedName>
        <fullName evidence="1">N-acetyltransferase domain-containing protein</fullName>
    </recommendedName>
</protein>
<keyword evidence="3" id="KW-1185">Reference proteome</keyword>
<dbReference type="SUPFAM" id="SSF55729">
    <property type="entry name" value="Acyl-CoA N-acyltransferases (Nat)"/>
    <property type="match status" value="1"/>
</dbReference>
<dbReference type="EMBL" id="MVBO01000039">
    <property type="protein sequence ID" value="OZJ04495.1"/>
    <property type="molecule type" value="Genomic_DNA"/>
</dbReference>
<organism evidence="2 3">
    <name type="scientific">Bifiguratus adelaidae</name>
    <dbReference type="NCBI Taxonomy" id="1938954"/>
    <lineage>
        <taxon>Eukaryota</taxon>
        <taxon>Fungi</taxon>
        <taxon>Fungi incertae sedis</taxon>
        <taxon>Mucoromycota</taxon>
        <taxon>Mucoromycotina</taxon>
        <taxon>Endogonomycetes</taxon>
        <taxon>Endogonales</taxon>
        <taxon>Endogonales incertae sedis</taxon>
        <taxon>Bifiguratus</taxon>
    </lineage>
</organism>
<dbReference type="AlphaFoldDB" id="A0A261Y1K3"/>
<dbReference type="Proteomes" id="UP000242875">
    <property type="component" value="Unassembled WGS sequence"/>
</dbReference>
<feature type="domain" description="N-acetyltransferase" evidence="1">
    <location>
        <begin position="10"/>
        <end position="211"/>
    </location>
</feature>
<dbReference type="OrthoDB" id="410198at2759"/>
<dbReference type="PROSITE" id="PS51186">
    <property type="entry name" value="GNAT"/>
    <property type="match status" value="1"/>
</dbReference>
<evidence type="ECO:0000313" key="3">
    <source>
        <dbReference type="Proteomes" id="UP000242875"/>
    </source>
</evidence>
<dbReference type="GO" id="GO:0016747">
    <property type="term" value="F:acyltransferase activity, transferring groups other than amino-acyl groups"/>
    <property type="evidence" value="ECO:0007669"/>
    <property type="project" value="InterPro"/>
</dbReference>
<dbReference type="Pfam" id="PF13508">
    <property type="entry name" value="Acetyltransf_7"/>
    <property type="match status" value="1"/>
</dbReference>
<gene>
    <name evidence="2" type="ORF">BZG36_02668</name>
</gene>